<name>A0A915E1I8_9BILA</name>
<dbReference type="SUPFAM" id="SSF46458">
    <property type="entry name" value="Globin-like"/>
    <property type="match status" value="1"/>
</dbReference>
<evidence type="ECO:0000313" key="4">
    <source>
        <dbReference type="Proteomes" id="UP000887574"/>
    </source>
</evidence>
<reference evidence="5" key="1">
    <citation type="submission" date="2022-11" db="UniProtKB">
        <authorList>
            <consortium name="WormBaseParasite"/>
        </authorList>
    </citation>
    <scope>IDENTIFICATION</scope>
</reference>
<keyword evidence="1" id="KW-0349">Heme</keyword>
<dbReference type="GO" id="GO:0019825">
    <property type="term" value="F:oxygen binding"/>
    <property type="evidence" value="ECO:0007669"/>
    <property type="project" value="InterPro"/>
</dbReference>
<dbReference type="AlphaFoldDB" id="A0A915E1I8"/>
<dbReference type="PANTHER" id="PTHR47768">
    <property type="entry name" value="GLOBIN RELATED-RELATED"/>
    <property type="match status" value="1"/>
</dbReference>
<dbReference type="WBParaSite" id="jg25481">
    <property type="protein sequence ID" value="jg25481"/>
    <property type="gene ID" value="jg25481"/>
</dbReference>
<dbReference type="InterPro" id="IPR012292">
    <property type="entry name" value="Globin/Proto"/>
</dbReference>
<feature type="compositionally biased region" description="Polar residues" evidence="2">
    <location>
        <begin position="1"/>
        <end position="19"/>
    </location>
</feature>
<dbReference type="Proteomes" id="UP000887574">
    <property type="component" value="Unplaced"/>
</dbReference>
<evidence type="ECO:0000256" key="1">
    <source>
        <dbReference type="RuleBase" id="RU000356"/>
    </source>
</evidence>
<dbReference type="GO" id="GO:0020037">
    <property type="term" value="F:heme binding"/>
    <property type="evidence" value="ECO:0007669"/>
    <property type="project" value="InterPro"/>
</dbReference>
<sequence length="261" mass="29627">MGNKQAHSSSNLSTRSVINGGQLLAPQNRISRRGSELRARQPAESVPNEKSQINGSAFDSARQSSRRRWSSVATVSSRNTAIKPKRLLPRQCHLIIKSWNKKVPKVKMVKDVFCAIFTEAEELKQIFGIPMDLRGKKLRSDPKFVAHTTLFTDTFDFVIRNLDDIGMVTENAEQLGRRHATLLPSDSFRPEYWSIFTECIVEGACPSSEDKETQIAWRQLVMTIIYYMKLGYERESLRITRHASMKRSSAPMAKILIPNGD</sequence>
<dbReference type="CDD" id="cd01040">
    <property type="entry name" value="Mb-like"/>
    <property type="match status" value="1"/>
</dbReference>
<dbReference type="InterPro" id="IPR053341">
    <property type="entry name" value="Oxidative_stress_globin-like"/>
</dbReference>
<proteinExistence type="inferred from homology"/>
<feature type="domain" description="Globin" evidence="3">
    <location>
        <begin position="86"/>
        <end position="233"/>
    </location>
</feature>
<feature type="compositionally biased region" description="Polar residues" evidence="2">
    <location>
        <begin position="48"/>
        <end position="57"/>
    </location>
</feature>
<dbReference type="InterPro" id="IPR009050">
    <property type="entry name" value="Globin-like_sf"/>
</dbReference>
<evidence type="ECO:0000259" key="3">
    <source>
        <dbReference type="PROSITE" id="PS01033"/>
    </source>
</evidence>
<dbReference type="InterPro" id="IPR044399">
    <property type="entry name" value="Mb-like_M"/>
</dbReference>
<dbReference type="GO" id="GO:0005344">
    <property type="term" value="F:oxygen carrier activity"/>
    <property type="evidence" value="ECO:0007669"/>
    <property type="project" value="UniProtKB-KW"/>
</dbReference>
<dbReference type="PROSITE" id="PS01033">
    <property type="entry name" value="GLOBIN"/>
    <property type="match status" value="1"/>
</dbReference>
<protein>
    <submittedName>
        <fullName evidence="5">Globin family profile domain-containing protein</fullName>
    </submittedName>
</protein>
<keyword evidence="1" id="KW-0561">Oxygen transport</keyword>
<feature type="region of interest" description="Disordered" evidence="2">
    <location>
        <begin position="1"/>
        <end position="72"/>
    </location>
</feature>
<dbReference type="Pfam" id="PF00042">
    <property type="entry name" value="Globin"/>
    <property type="match status" value="1"/>
</dbReference>
<dbReference type="PANTHER" id="PTHR47768:SF2">
    <property type="entry name" value="GLOBIN-RELATED"/>
    <property type="match status" value="1"/>
</dbReference>
<evidence type="ECO:0000313" key="5">
    <source>
        <dbReference type="WBParaSite" id="jg25481"/>
    </source>
</evidence>
<keyword evidence="1" id="KW-0813">Transport</keyword>
<keyword evidence="1" id="KW-0479">Metal-binding</keyword>
<accession>A0A915E1I8</accession>
<keyword evidence="4" id="KW-1185">Reference proteome</keyword>
<keyword evidence="1" id="KW-0408">Iron</keyword>
<dbReference type="InterPro" id="IPR000971">
    <property type="entry name" value="Globin"/>
</dbReference>
<organism evidence="4 5">
    <name type="scientific">Ditylenchus dipsaci</name>
    <dbReference type="NCBI Taxonomy" id="166011"/>
    <lineage>
        <taxon>Eukaryota</taxon>
        <taxon>Metazoa</taxon>
        <taxon>Ecdysozoa</taxon>
        <taxon>Nematoda</taxon>
        <taxon>Chromadorea</taxon>
        <taxon>Rhabditida</taxon>
        <taxon>Tylenchina</taxon>
        <taxon>Tylenchomorpha</taxon>
        <taxon>Sphaerularioidea</taxon>
        <taxon>Anguinidae</taxon>
        <taxon>Anguininae</taxon>
        <taxon>Ditylenchus</taxon>
    </lineage>
</organism>
<evidence type="ECO:0000256" key="2">
    <source>
        <dbReference type="SAM" id="MobiDB-lite"/>
    </source>
</evidence>
<comment type="similarity">
    <text evidence="1">Belongs to the globin family.</text>
</comment>
<dbReference type="Gene3D" id="1.10.490.10">
    <property type="entry name" value="Globins"/>
    <property type="match status" value="1"/>
</dbReference>